<dbReference type="AlphaFoldDB" id="A0A078A7I7"/>
<feature type="compositionally biased region" description="Polar residues" evidence="2">
    <location>
        <begin position="1"/>
        <end position="19"/>
    </location>
</feature>
<evidence type="ECO:0000313" key="3">
    <source>
        <dbReference type="EMBL" id="CDW78209.1"/>
    </source>
</evidence>
<evidence type="ECO:0000256" key="1">
    <source>
        <dbReference type="SAM" id="Coils"/>
    </source>
</evidence>
<feature type="region of interest" description="Disordered" evidence="2">
    <location>
        <begin position="74"/>
        <end position="153"/>
    </location>
</feature>
<evidence type="ECO:0000313" key="4">
    <source>
        <dbReference type="Proteomes" id="UP000039865"/>
    </source>
</evidence>
<feature type="compositionally biased region" description="Polar residues" evidence="2">
    <location>
        <begin position="887"/>
        <end position="898"/>
    </location>
</feature>
<keyword evidence="4" id="KW-1185">Reference proteome</keyword>
<feature type="compositionally biased region" description="Basic and acidic residues" evidence="2">
    <location>
        <begin position="109"/>
        <end position="126"/>
    </location>
</feature>
<name>A0A078A7I7_STYLE</name>
<feature type="compositionally biased region" description="Polar residues" evidence="2">
    <location>
        <begin position="438"/>
        <end position="459"/>
    </location>
</feature>
<feature type="region of interest" description="Disordered" evidence="2">
    <location>
        <begin position="547"/>
        <end position="575"/>
    </location>
</feature>
<sequence length="974" mass="113546">MKSQKFVPSSITTSHNTSLKAPFRCQSPFKQTSINTSKNASKDLESYILRNSTESIKNQNKARTSYNFQEVDQFEQQEQQQTYQQNSSCSNSPHRDRDTVIIKKKKTSNSKDKRESSNNKVDEGRLTRFQQFKKQSTKENVKPTKPLGNIQNERSMSNGARLSELCPEDKAKIGELVKKLAIESKQKQEYAKKYEQEKLEMGKRLKELEQMSVLYEDERDQMKDKFTQSLQMLKQLKEDQSKVERDKQKREEELQKVKDELIRREQELERQKVQIEMEREEKNKQLSILMDQQQQQKYQQNQSINESKQSYRNNQINQSSFKQNEMSVSLNDQTVSTLKEISDLKNEIVKLTTSLKHIKMSPDQNRRSKEKIVSNRQLQQQEQEVDNIEGEDSDHDESLEQTWWKNQHKNQNQQNKVQRNLKESVKQEQELIRKNPHKNSNQKGSTSNRQQRSSLQTNSLDREDLQEMKIDDLYALQDQLAKNLEITNNLLQSKLTNSNKKATLRSDSALGSQRASSRSGLQSSSIKKLTIDQDKMAKLIQKAQNELDEYDEDEASVQSTPRPKQQAPPEPESLSKREELLAQKMQMFKEIQQRLNQKDKQSETDSDAQTGRFQDAERDQNVTLSQSKSGGGSFYKQLIQQQTQILHNQKQGKPPTHQLNQSQPLNVTNLQSTLTLQPQTIPSEVYSDEEDDLVYSLNQRSEYNPLQKSSLQGTQNTINSQQFMSFQPKQTSSSQASLHNVPTSQTHLNQYDDSLFNIIDEIEYEQKAQESVMLNQSQQSDRSMQASASKRPNSFFEQQLQESQRGIQNNNYGQGNNQILHQQILPHQKPIQNYYEAPQQTNIQTNKYSLGQSQVNQNQQMQMPAHQQQQYSYKQNPFYLQAKQEVETSQNQSRFYTPSHQQSFNQQSNHDLGINASYSRINQSSYIQQEPQPYSQPNYPTNNQQSYDWQMQQNQVYNGGALDQNGYRRQAQFN</sequence>
<dbReference type="OMA" id="WNIDIEQ"/>
<feature type="coiled-coil region" evidence="1">
    <location>
        <begin position="177"/>
        <end position="292"/>
    </location>
</feature>
<feature type="region of interest" description="Disordered" evidence="2">
    <location>
        <begin position="502"/>
        <end position="526"/>
    </location>
</feature>
<feature type="region of interest" description="Disordered" evidence="2">
    <location>
        <begin position="885"/>
        <end position="907"/>
    </location>
</feature>
<feature type="region of interest" description="Disordered" evidence="2">
    <location>
        <begin position="926"/>
        <end position="945"/>
    </location>
</feature>
<feature type="region of interest" description="Disordered" evidence="2">
    <location>
        <begin position="359"/>
        <end position="463"/>
    </location>
</feature>
<feature type="compositionally biased region" description="Basic and acidic residues" evidence="2">
    <location>
        <begin position="420"/>
        <end position="433"/>
    </location>
</feature>
<dbReference type="EMBL" id="CCKQ01006865">
    <property type="protein sequence ID" value="CDW78209.1"/>
    <property type="molecule type" value="Genomic_DNA"/>
</dbReference>
<feature type="compositionally biased region" description="Polar residues" evidence="2">
    <location>
        <begin position="772"/>
        <end position="793"/>
    </location>
</feature>
<gene>
    <name evidence="3" type="primary">Contig3066.g137</name>
    <name evidence="3" type="ORF">STYLEM_7183</name>
</gene>
<organism evidence="3 4">
    <name type="scientific">Stylonychia lemnae</name>
    <name type="common">Ciliate</name>
    <dbReference type="NCBI Taxonomy" id="5949"/>
    <lineage>
        <taxon>Eukaryota</taxon>
        <taxon>Sar</taxon>
        <taxon>Alveolata</taxon>
        <taxon>Ciliophora</taxon>
        <taxon>Intramacronucleata</taxon>
        <taxon>Spirotrichea</taxon>
        <taxon>Stichotrichia</taxon>
        <taxon>Sporadotrichida</taxon>
        <taxon>Oxytrichidae</taxon>
        <taxon>Stylonychinae</taxon>
        <taxon>Stylonychia</taxon>
    </lineage>
</organism>
<keyword evidence="1" id="KW-0175">Coiled coil</keyword>
<feature type="region of interest" description="Disordered" evidence="2">
    <location>
        <begin position="770"/>
        <end position="793"/>
    </location>
</feature>
<evidence type="ECO:0000256" key="2">
    <source>
        <dbReference type="SAM" id="MobiDB-lite"/>
    </source>
</evidence>
<protein>
    <submittedName>
        <fullName evidence="3">Uncharacterized protein</fullName>
    </submittedName>
</protein>
<feature type="compositionally biased region" description="Low complexity" evidence="2">
    <location>
        <begin position="508"/>
        <end position="525"/>
    </location>
</feature>
<feature type="compositionally biased region" description="Low complexity" evidence="2">
    <location>
        <begin position="74"/>
        <end position="85"/>
    </location>
</feature>
<dbReference type="InParanoid" id="A0A078A7I7"/>
<feature type="compositionally biased region" description="Low complexity" evidence="2">
    <location>
        <begin position="409"/>
        <end position="418"/>
    </location>
</feature>
<proteinExistence type="predicted"/>
<feature type="compositionally biased region" description="Acidic residues" evidence="2">
    <location>
        <begin position="383"/>
        <end position="399"/>
    </location>
</feature>
<dbReference type="Proteomes" id="UP000039865">
    <property type="component" value="Unassembled WGS sequence"/>
</dbReference>
<feature type="region of interest" description="Disordered" evidence="2">
    <location>
        <begin position="1"/>
        <end position="24"/>
    </location>
</feature>
<feature type="compositionally biased region" description="Basic and acidic residues" evidence="2">
    <location>
        <begin position="364"/>
        <end position="373"/>
    </location>
</feature>
<feature type="region of interest" description="Disordered" evidence="2">
    <location>
        <begin position="592"/>
        <end position="632"/>
    </location>
</feature>
<reference evidence="3 4" key="1">
    <citation type="submission" date="2014-06" db="EMBL/GenBank/DDBJ databases">
        <authorList>
            <person name="Swart Estienne"/>
        </authorList>
    </citation>
    <scope>NUCLEOTIDE SEQUENCE [LARGE SCALE GENOMIC DNA]</scope>
    <source>
        <strain evidence="3 4">130c</strain>
    </source>
</reference>
<accession>A0A078A7I7</accession>